<proteinExistence type="predicted"/>
<dbReference type="STRING" id="693979.Bache_3122"/>
<dbReference type="RefSeq" id="WP_013548635.1">
    <property type="nucleotide sequence ID" value="NC_014933.1"/>
</dbReference>
<dbReference type="KEGG" id="bhl:Bache_3122"/>
<dbReference type="PANTHER" id="PTHR21240:SF28">
    <property type="entry name" value="ISO-OROTATE DECARBOXYLASE (EUROFUNG)"/>
    <property type="match status" value="1"/>
</dbReference>
<feature type="signal peptide" evidence="2">
    <location>
        <begin position="1"/>
        <end position="18"/>
    </location>
</feature>
<name>E6SQX9_BACT6</name>
<evidence type="ECO:0000313" key="4">
    <source>
        <dbReference type="EMBL" id="ADV45048.1"/>
    </source>
</evidence>
<sequence length="336" mass="37748">MKNLFIIPALICSVGTMAQTVLDVHSHIVTDRYTQLLKQHNAELEDGYPLPKWSVEKHIVFMQEAGIDCSVLSMPSPQPYFGDTEESRRCIRSINEEAARAKAEHPGKFLFCASLPLPDVQVAIREAVYALDTLHADGIKLATNSRGQYLGDKALDPLMEVLNARKSVVILHPHTPEQRPANTFTGGPIFVYEYPAETTRAVLNMIENDIMVRYPDIKFVVPHSGSFLPIALPRFRAAQPLLVKQGLMRQVDITKNLANLYYDLAGGPTPEMLKMLLTITVPEHIMYGSDYGFVPNKVLVAVKQTLKERLQQDDVLRNHIEDIFGNNANRLFNKSK</sequence>
<dbReference type="GO" id="GO:0019748">
    <property type="term" value="P:secondary metabolic process"/>
    <property type="evidence" value="ECO:0007669"/>
    <property type="project" value="TreeGrafter"/>
</dbReference>
<dbReference type="Pfam" id="PF04909">
    <property type="entry name" value="Amidohydro_2"/>
    <property type="match status" value="1"/>
</dbReference>
<feature type="domain" description="Amidohydrolase-related" evidence="3">
    <location>
        <begin position="23"/>
        <end position="333"/>
    </location>
</feature>
<feature type="chain" id="PRO_5003211471" evidence="2">
    <location>
        <begin position="19"/>
        <end position="336"/>
    </location>
</feature>
<keyword evidence="5" id="KW-1185">Reference proteome</keyword>
<dbReference type="GO" id="GO:0016831">
    <property type="term" value="F:carboxy-lyase activity"/>
    <property type="evidence" value="ECO:0007669"/>
    <property type="project" value="InterPro"/>
</dbReference>
<dbReference type="InterPro" id="IPR032465">
    <property type="entry name" value="ACMSD"/>
</dbReference>
<dbReference type="Gene3D" id="3.20.20.140">
    <property type="entry name" value="Metal-dependent hydrolases"/>
    <property type="match status" value="1"/>
</dbReference>
<evidence type="ECO:0000259" key="3">
    <source>
        <dbReference type="Pfam" id="PF04909"/>
    </source>
</evidence>
<dbReference type="InterPro" id="IPR006680">
    <property type="entry name" value="Amidohydro-rel"/>
</dbReference>
<keyword evidence="1" id="KW-0456">Lyase</keyword>
<evidence type="ECO:0000256" key="2">
    <source>
        <dbReference type="SAM" id="SignalP"/>
    </source>
</evidence>
<dbReference type="AlphaFoldDB" id="E6SQX9"/>
<gene>
    <name evidence="4" type="ordered locus">Bache_3122</name>
</gene>
<dbReference type="OrthoDB" id="9812754at2"/>
<reference key="1">
    <citation type="submission" date="2010-11" db="EMBL/GenBank/DDBJ databases">
        <title>The complete genome of Bacteroides helcogenes P 36-108.</title>
        <authorList>
            <consortium name="US DOE Joint Genome Institute (JGI-PGF)"/>
            <person name="Lucas S."/>
            <person name="Copeland A."/>
            <person name="Lapidus A."/>
            <person name="Bruce D."/>
            <person name="Goodwin L."/>
            <person name="Pitluck S."/>
            <person name="Kyrpides N."/>
            <person name="Mavromatis K."/>
            <person name="Ivanova N."/>
            <person name="Zeytun A."/>
            <person name="Brettin T."/>
            <person name="Detter J.C."/>
            <person name="Tapia R."/>
            <person name="Han C."/>
            <person name="Land M."/>
            <person name="Hauser L."/>
            <person name="Markowitz V."/>
            <person name="Cheng J.-F."/>
            <person name="Hugenholtz P."/>
            <person name="Woyke T."/>
            <person name="Wu D."/>
            <person name="Gronow S."/>
            <person name="Wellnitz S."/>
            <person name="Brambilla E."/>
            <person name="Klenk H.-P."/>
            <person name="Eisen J.A."/>
        </authorList>
    </citation>
    <scope>NUCLEOTIDE SEQUENCE</scope>
    <source>
        <strain>P 36-108</strain>
    </source>
</reference>
<dbReference type="HOGENOM" id="CLU_039329_2_0_10"/>
<keyword evidence="2" id="KW-0732">Signal</keyword>
<dbReference type="PATRIC" id="fig|693979.3.peg.3271"/>
<organism evidence="4 5">
    <name type="scientific">Bacteroides helcogenes (strain ATCC 35417 / DSM 20613 / JCM 6297 / CCUG 15421 / P 36-108)</name>
    <dbReference type="NCBI Taxonomy" id="693979"/>
    <lineage>
        <taxon>Bacteria</taxon>
        <taxon>Pseudomonadati</taxon>
        <taxon>Bacteroidota</taxon>
        <taxon>Bacteroidia</taxon>
        <taxon>Bacteroidales</taxon>
        <taxon>Bacteroidaceae</taxon>
        <taxon>Bacteroides</taxon>
    </lineage>
</organism>
<dbReference type="GO" id="GO:0005737">
    <property type="term" value="C:cytoplasm"/>
    <property type="evidence" value="ECO:0007669"/>
    <property type="project" value="TreeGrafter"/>
</dbReference>
<dbReference type="EMBL" id="CP002352">
    <property type="protein sequence ID" value="ADV45048.1"/>
    <property type="molecule type" value="Genomic_DNA"/>
</dbReference>
<dbReference type="GO" id="GO:0016787">
    <property type="term" value="F:hydrolase activity"/>
    <property type="evidence" value="ECO:0007669"/>
    <property type="project" value="InterPro"/>
</dbReference>
<evidence type="ECO:0000313" key="5">
    <source>
        <dbReference type="Proteomes" id="UP000008630"/>
    </source>
</evidence>
<dbReference type="eggNOG" id="COG2159">
    <property type="taxonomic scope" value="Bacteria"/>
</dbReference>
<dbReference type="Proteomes" id="UP000008630">
    <property type="component" value="Chromosome"/>
</dbReference>
<reference evidence="4 5" key="2">
    <citation type="journal article" date="2011" name="Stand. Genomic Sci.">
        <title>Complete genome sequence of Bacteroides helcogenes type strain (P 36-108).</title>
        <authorList>
            <person name="Pati A."/>
            <person name="Gronow S."/>
            <person name="Zeytun A."/>
            <person name="Lapidus A."/>
            <person name="Nolan M."/>
            <person name="Hammon N."/>
            <person name="Deshpande S."/>
            <person name="Cheng J.F."/>
            <person name="Tapia R."/>
            <person name="Han C."/>
            <person name="Goodwin L."/>
            <person name="Pitluck S."/>
            <person name="Liolios K."/>
            <person name="Pagani I."/>
            <person name="Ivanova N."/>
            <person name="Mavromatis K."/>
            <person name="Chen A."/>
            <person name="Palaniappan K."/>
            <person name="Land M."/>
            <person name="Hauser L."/>
            <person name="Chang Y.J."/>
            <person name="Jeffries C.D."/>
            <person name="Detter J.C."/>
            <person name="Brambilla E."/>
            <person name="Rohde M."/>
            <person name="Goker M."/>
            <person name="Woyke T."/>
            <person name="Bristow J."/>
            <person name="Eisen J.A."/>
            <person name="Markowitz V."/>
            <person name="Hugenholtz P."/>
            <person name="Kyrpides N.C."/>
            <person name="Klenk H.P."/>
            <person name="Lucas S."/>
        </authorList>
    </citation>
    <scope>NUCLEOTIDE SEQUENCE [LARGE SCALE GENOMIC DNA]</scope>
    <source>
        <strain evidence="5">ATCC 35417 / DSM 20613 / JCM 6297 / CCUG 15421 / P 36-108</strain>
    </source>
</reference>
<accession>E6SQX9</accession>
<dbReference type="PANTHER" id="PTHR21240">
    <property type="entry name" value="2-AMINO-3-CARBOXYLMUCONATE-6-SEMIALDEHYDE DECARBOXYLASE"/>
    <property type="match status" value="1"/>
</dbReference>
<protein>
    <submittedName>
        <fullName evidence="4">Amidohydrolase 2</fullName>
    </submittedName>
</protein>
<dbReference type="InterPro" id="IPR032466">
    <property type="entry name" value="Metal_Hydrolase"/>
</dbReference>
<evidence type="ECO:0000256" key="1">
    <source>
        <dbReference type="ARBA" id="ARBA00023239"/>
    </source>
</evidence>
<dbReference type="SUPFAM" id="SSF51556">
    <property type="entry name" value="Metallo-dependent hydrolases"/>
    <property type="match status" value="1"/>
</dbReference>